<dbReference type="Pfam" id="PF00041">
    <property type="entry name" value="fn3"/>
    <property type="match status" value="3"/>
</dbReference>
<evidence type="ECO:0000256" key="4">
    <source>
        <dbReference type="ARBA" id="ARBA00022889"/>
    </source>
</evidence>
<dbReference type="PRINTS" id="PR00014">
    <property type="entry name" value="FNTYPEIII"/>
</dbReference>
<dbReference type="InterPro" id="IPR013783">
    <property type="entry name" value="Ig-like_fold"/>
</dbReference>
<feature type="domain" description="Fibronectin type-III" evidence="10">
    <location>
        <begin position="202"/>
        <end position="304"/>
    </location>
</feature>
<evidence type="ECO:0000256" key="6">
    <source>
        <dbReference type="ARBA" id="ARBA00023136"/>
    </source>
</evidence>
<dbReference type="FunFam" id="2.60.40.10:FF:000418">
    <property type="entry name" value="Neural cell adhesion molecule L1-like protein"/>
    <property type="match status" value="1"/>
</dbReference>
<evidence type="ECO:0000313" key="11">
    <source>
        <dbReference type="EMBL" id="GCB74338.1"/>
    </source>
</evidence>
<dbReference type="GO" id="GO:0005886">
    <property type="term" value="C:plasma membrane"/>
    <property type="evidence" value="ECO:0007669"/>
    <property type="project" value="TreeGrafter"/>
</dbReference>
<dbReference type="PANTHER" id="PTHR44170">
    <property type="entry name" value="PROTEIN SIDEKICK"/>
    <property type="match status" value="1"/>
</dbReference>
<dbReference type="EMBL" id="BFAA01000925">
    <property type="protein sequence ID" value="GCB74338.1"/>
    <property type="molecule type" value="Genomic_DNA"/>
</dbReference>
<dbReference type="GO" id="GO:0030424">
    <property type="term" value="C:axon"/>
    <property type="evidence" value="ECO:0007669"/>
    <property type="project" value="TreeGrafter"/>
</dbReference>
<keyword evidence="4" id="KW-0130">Cell adhesion</keyword>
<evidence type="ECO:0000256" key="5">
    <source>
        <dbReference type="ARBA" id="ARBA00022989"/>
    </source>
</evidence>
<evidence type="ECO:0000256" key="1">
    <source>
        <dbReference type="ARBA" id="ARBA00004167"/>
    </source>
</evidence>
<keyword evidence="5 9" id="KW-1133">Transmembrane helix</keyword>
<dbReference type="PANTHER" id="PTHR44170:SF45">
    <property type="entry name" value="NEURAL CELL ADHESION MOLECULE L1-LIKE PROTEIN ISOFORM X1"/>
    <property type="match status" value="1"/>
</dbReference>
<dbReference type="CDD" id="cd00063">
    <property type="entry name" value="FN3"/>
    <property type="match status" value="4"/>
</dbReference>
<feature type="region of interest" description="Disordered" evidence="8">
    <location>
        <begin position="450"/>
        <end position="546"/>
    </location>
</feature>
<dbReference type="STRING" id="75743.A0A401PMK4"/>
<dbReference type="Pfam" id="PF13882">
    <property type="entry name" value="Bravo_FIGEY"/>
    <property type="match status" value="1"/>
</dbReference>
<name>A0A401PMK4_SCYTO</name>
<dbReference type="GO" id="GO:0098632">
    <property type="term" value="F:cell-cell adhesion mediator activity"/>
    <property type="evidence" value="ECO:0007669"/>
    <property type="project" value="TreeGrafter"/>
</dbReference>
<dbReference type="InterPro" id="IPR036116">
    <property type="entry name" value="FN3_sf"/>
</dbReference>
<keyword evidence="7" id="KW-1015">Disulfide bond</keyword>
<evidence type="ECO:0000256" key="9">
    <source>
        <dbReference type="SAM" id="Phobius"/>
    </source>
</evidence>
<evidence type="ECO:0000256" key="7">
    <source>
        <dbReference type="ARBA" id="ARBA00023157"/>
    </source>
</evidence>
<feature type="region of interest" description="Disordered" evidence="8">
    <location>
        <begin position="83"/>
        <end position="114"/>
    </location>
</feature>
<feature type="domain" description="Fibronectin type-III" evidence="10">
    <location>
        <begin position="6"/>
        <end position="99"/>
    </location>
</feature>
<feature type="compositionally biased region" description="Polar residues" evidence="8">
    <location>
        <begin position="535"/>
        <end position="546"/>
    </location>
</feature>
<feature type="domain" description="Fibronectin type-III" evidence="10">
    <location>
        <begin position="308"/>
        <end position="405"/>
    </location>
</feature>
<dbReference type="FunFam" id="2.60.40.10:FF:000367">
    <property type="entry name" value="Neural cell adhesion molecule L1-like protein"/>
    <property type="match status" value="1"/>
</dbReference>
<feature type="compositionally biased region" description="Basic and acidic residues" evidence="8">
    <location>
        <begin position="450"/>
        <end position="469"/>
    </location>
</feature>
<accession>A0A401PMK4</accession>
<dbReference type="SUPFAM" id="SSF49265">
    <property type="entry name" value="Fibronectin type III"/>
    <property type="match status" value="2"/>
</dbReference>
<comment type="caution">
    <text evidence="11">The sequence shown here is derived from an EMBL/GenBank/DDBJ whole genome shotgun (WGS) entry which is preliminary data.</text>
</comment>
<dbReference type="FunFam" id="2.60.40.10:FF:000768">
    <property type="entry name" value="Neural cell adhesion molecule L1-like protein"/>
    <property type="match status" value="1"/>
</dbReference>
<dbReference type="InterPro" id="IPR003961">
    <property type="entry name" value="FN3_dom"/>
</dbReference>
<proteinExistence type="inferred from homology"/>
<gene>
    <name evidence="11" type="ORF">scyTo_0003427</name>
</gene>
<comment type="subcellular location">
    <subcellularLocation>
        <location evidence="1">Membrane</location>
        <topology evidence="1">Single-pass membrane protein</topology>
    </subcellularLocation>
</comment>
<evidence type="ECO:0000256" key="8">
    <source>
        <dbReference type="SAM" id="MobiDB-lite"/>
    </source>
</evidence>
<evidence type="ECO:0000256" key="2">
    <source>
        <dbReference type="ARBA" id="ARBA00008588"/>
    </source>
</evidence>
<dbReference type="GO" id="GO:0007420">
    <property type="term" value="P:brain development"/>
    <property type="evidence" value="ECO:0007669"/>
    <property type="project" value="TreeGrafter"/>
</dbReference>
<dbReference type="SMART" id="SM00060">
    <property type="entry name" value="FN3"/>
    <property type="match status" value="4"/>
</dbReference>
<feature type="transmembrane region" description="Helical" evidence="9">
    <location>
        <begin position="419"/>
        <end position="440"/>
    </location>
</feature>
<dbReference type="FunFam" id="2.60.40.10:FF:000057">
    <property type="entry name" value="neural cell adhesion molecule L1"/>
    <property type="match status" value="1"/>
</dbReference>
<dbReference type="OrthoDB" id="6244967at2759"/>
<keyword evidence="12" id="KW-1185">Reference proteome</keyword>
<feature type="non-terminal residue" evidence="11">
    <location>
        <position position="1"/>
    </location>
</feature>
<dbReference type="OMA" id="FYLEIEV"/>
<sequence length="546" mass="60633">LDVPGSPEDLELSILENRNVRLDWKPGNNHNRPIIYFIVEEMTFVPEGWHKKTRVDGNTTSVVLQLSPYVTYQFRVSALNEVGTGHPSVPSKKHKTTSAVPEKNPKNVKGEGTNIDNMKISWEPLKPIDWNGPGLKYKVSWRRQGSNTTWNEQIVNKHHHFVMNTPTFVPYDIKVQVLNNVGPGPDPKIVTGYSGEDIPEVAPLNVAVEIMNSTLIKVTWAEVPKEKIRGHLEGYKIVYWKLKSLLERRKRYVEKHVLTFNGQRSHGMVPGLEPYSEYDLIVMVFNRKGDGPQSGPIHFKTPEGVPEQPAFLQIANFAKNSVTLIWGPPAKPNGFLTGYLLKYQLINDTEEIGALNSINITDPDATKIVVSDLDTSSKYKFYLNAYTQAGPGKLITEEGTTVMKGDYAGIHGGISTQGWFIGLMCAVALLTLILLIACFIKRNKGGKYSVKDKEDARADPEAQPMKEETFGEYGDNEDKLLKESQQSLNEAMKPTGSDDSLEEYGDGGSEGQFNEDGSFIGQYSGSKEKDAADENGSSIATSPIKA</sequence>
<dbReference type="Gene3D" id="2.60.40.10">
    <property type="entry name" value="Immunoglobulins"/>
    <property type="match status" value="4"/>
</dbReference>
<keyword evidence="6 9" id="KW-0472">Membrane</keyword>
<organism evidence="11 12">
    <name type="scientific">Scyliorhinus torazame</name>
    <name type="common">Cloudy catshark</name>
    <name type="synonym">Catulus torazame</name>
    <dbReference type="NCBI Taxonomy" id="75743"/>
    <lineage>
        <taxon>Eukaryota</taxon>
        <taxon>Metazoa</taxon>
        <taxon>Chordata</taxon>
        <taxon>Craniata</taxon>
        <taxon>Vertebrata</taxon>
        <taxon>Chondrichthyes</taxon>
        <taxon>Elasmobranchii</taxon>
        <taxon>Galeomorphii</taxon>
        <taxon>Galeoidea</taxon>
        <taxon>Carcharhiniformes</taxon>
        <taxon>Scyliorhinidae</taxon>
        <taxon>Scyliorhinus</taxon>
    </lineage>
</organism>
<dbReference type="InterPro" id="IPR026966">
    <property type="entry name" value="Neurofascin/L1/NrCAM_C"/>
</dbReference>
<dbReference type="PROSITE" id="PS50853">
    <property type="entry name" value="FN3"/>
    <property type="match status" value="4"/>
</dbReference>
<reference evidence="11 12" key="1">
    <citation type="journal article" date="2018" name="Nat. Ecol. Evol.">
        <title>Shark genomes provide insights into elasmobranch evolution and the origin of vertebrates.</title>
        <authorList>
            <person name="Hara Y"/>
            <person name="Yamaguchi K"/>
            <person name="Onimaru K"/>
            <person name="Kadota M"/>
            <person name="Koyanagi M"/>
            <person name="Keeley SD"/>
            <person name="Tatsumi K"/>
            <person name="Tanaka K"/>
            <person name="Motone F"/>
            <person name="Kageyama Y"/>
            <person name="Nozu R"/>
            <person name="Adachi N"/>
            <person name="Nishimura O"/>
            <person name="Nakagawa R"/>
            <person name="Tanegashima C"/>
            <person name="Kiyatake I"/>
            <person name="Matsumoto R"/>
            <person name="Murakumo K"/>
            <person name="Nishida K"/>
            <person name="Terakita A"/>
            <person name="Kuratani S"/>
            <person name="Sato K"/>
            <person name="Hyodo S Kuraku.S."/>
        </authorList>
    </citation>
    <scope>NUCLEOTIDE SEQUENCE [LARGE SCALE GENOMIC DNA]</scope>
</reference>
<comment type="similarity">
    <text evidence="2">Belongs to the immunoglobulin superfamily. L1/neurofascin/NgCAM family.</text>
</comment>
<feature type="domain" description="Fibronectin type-III" evidence="10">
    <location>
        <begin position="104"/>
        <end position="197"/>
    </location>
</feature>
<evidence type="ECO:0000256" key="3">
    <source>
        <dbReference type="ARBA" id="ARBA00022692"/>
    </source>
</evidence>
<evidence type="ECO:0000259" key="10">
    <source>
        <dbReference type="PROSITE" id="PS50853"/>
    </source>
</evidence>
<dbReference type="GO" id="GO:0007411">
    <property type="term" value="P:axon guidance"/>
    <property type="evidence" value="ECO:0007669"/>
    <property type="project" value="TreeGrafter"/>
</dbReference>
<keyword evidence="3 9" id="KW-0812">Transmembrane</keyword>
<protein>
    <recommendedName>
        <fullName evidence="10">Fibronectin type-III domain-containing protein</fullName>
    </recommendedName>
</protein>
<evidence type="ECO:0000313" key="12">
    <source>
        <dbReference type="Proteomes" id="UP000288216"/>
    </source>
</evidence>
<dbReference type="AlphaFoldDB" id="A0A401PMK4"/>
<dbReference type="Proteomes" id="UP000288216">
    <property type="component" value="Unassembled WGS sequence"/>
</dbReference>